<accession>A0ABP9EHP9</accession>
<evidence type="ECO:0000313" key="3">
    <source>
        <dbReference type="Proteomes" id="UP001500457"/>
    </source>
</evidence>
<reference evidence="3" key="1">
    <citation type="journal article" date="2019" name="Int. J. Syst. Evol. Microbiol.">
        <title>The Global Catalogue of Microorganisms (GCM) 10K type strain sequencing project: providing services to taxonomists for standard genome sequencing and annotation.</title>
        <authorList>
            <consortium name="The Broad Institute Genomics Platform"/>
            <consortium name="The Broad Institute Genome Sequencing Center for Infectious Disease"/>
            <person name="Wu L."/>
            <person name="Ma J."/>
        </authorList>
    </citation>
    <scope>NUCLEOTIDE SEQUENCE [LARGE SCALE GENOMIC DNA]</scope>
    <source>
        <strain evidence="3">JCM 17983</strain>
    </source>
</reference>
<dbReference type="InterPro" id="IPR021401">
    <property type="entry name" value="DUF3040"/>
</dbReference>
<evidence type="ECO:0008006" key="4">
    <source>
        <dbReference type="Google" id="ProtNLM"/>
    </source>
</evidence>
<organism evidence="2 3">
    <name type="scientific">Actinomycetospora straminea</name>
    <dbReference type="NCBI Taxonomy" id="663607"/>
    <lineage>
        <taxon>Bacteria</taxon>
        <taxon>Bacillati</taxon>
        <taxon>Actinomycetota</taxon>
        <taxon>Actinomycetes</taxon>
        <taxon>Pseudonocardiales</taxon>
        <taxon>Pseudonocardiaceae</taxon>
        <taxon>Actinomycetospora</taxon>
    </lineage>
</organism>
<keyword evidence="1" id="KW-0812">Transmembrane</keyword>
<protein>
    <recommendedName>
        <fullName evidence="4">DUF3040 family protein</fullName>
    </recommendedName>
</protein>
<dbReference type="Pfam" id="PF11239">
    <property type="entry name" value="DUF3040"/>
    <property type="match status" value="1"/>
</dbReference>
<comment type="caution">
    <text evidence="2">The sequence shown here is derived from an EMBL/GenBank/DDBJ whole genome shotgun (WGS) entry which is preliminary data.</text>
</comment>
<keyword evidence="1" id="KW-1133">Transmembrane helix</keyword>
<gene>
    <name evidence="2" type="ORF">GCM10023203_29390</name>
</gene>
<keyword evidence="3" id="KW-1185">Reference proteome</keyword>
<dbReference type="Proteomes" id="UP001500457">
    <property type="component" value="Unassembled WGS sequence"/>
</dbReference>
<sequence>MLDDRERAMLLDIENHLLAEDPGWSTAFSTWARRAHRRRVFELTFHTVAAVVSAALALLMVMAHAPGPATFFVAVTVLLVWLVHRVRRAPVVREGPGGRPGATPS</sequence>
<dbReference type="EMBL" id="BAABHQ010000007">
    <property type="protein sequence ID" value="GAA4877177.1"/>
    <property type="molecule type" value="Genomic_DNA"/>
</dbReference>
<name>A0ABP9EHP9_9PSEU</name>
<evidence type="ECO:0000256" key="1">
    <source>
        <dbReference type="SAM" id="Phobius"/>
    </source>
</evidence>
<feature type="transmembrane region" description="Helical" evidence="1">
    <location>
        <begin position="43"/>
        <end position="63"/>
    </location>
</feature>
<proteinExistence type="predicted"/>
<evidence type="ECO:0000313" key="2">
    <source>
        <dbReference type="EMBL" id="GAA4877177.1"/>
    </source>
</evidence>
<feature type="transmembrane region" description="Helical" evidence="1">
    <location>
        <begin position="69"/>
        <end position="86"/>
    </location>
</feature>
<dbReference type="RefSeq" id="WP_274234217.1">
    <property type="nucleotide sequence ID" value="NZ_BAABHQ010000007.1"/>
</dbReference>
<keyword evidence="1" id="KW-0472">Membrane</keyword>